<gene>
    <name evidence="1" type="ORF">N8T08_009811</name>
</gene>
<name>A0ACC3AT93_9EURO</name>
<dbReference type="EMBL" id="JAOPJF010000074">
    <property type="protein sequence ID" value="KAK1140815.1"/>
    <property type="molecule type" value="Genomic_DNA"/>
</dbReference>
<comment type="caution">
    <text evidence="1">The sequence shown here is derived from an EMBL/GenBank/DDBJ whole genome shotgun (WGS) entry which is preliminary data.</text>
</comment>
<sequence length="298" mass="33527">MSSTTTTTQTQSQVPRGPTSTPLIFYSPPTDGSTPFNYVETPPPGVPQRNYNEETHRVQLTDLRDDDLSRYTLSTSAFEILQNVPTKTTRSTFTSSNLVEQHYYPEVISLLESHLSKDTQPGHEIKDIILFDHTIRLSEPGAPRAPVLRAHVDQTRFAATERVKLHVTDPALREAALSGSLRYRIINVWRPLNEGPVESSPLAFAHAQSVDPKTDLVPVQHRYPHRVGETMGVRFNENQRWMYLSGMTGEERLLLQCSDSWAGEGERAVVPHTAFWDERTREGAVGRESIEVRALVLG</sequence>
<evidence type="ECO:0000313" key="2">
    <source>
        <dbReference type="Proteomes" id="UP001177260"/>
    </source>
</evidence>
<protein>
    <submittedName>
        <fullName evidence="1">Uncharacterized protein</fullName>
    </submittedName>
</protein>
<organism evidence="1 2">
    <name type="scientific">Aspergillus melleus</name>
    <dbReference type="NCBI Taxonomy" id="138277"/>
    <lineage>
        <taxon>Eukaryota</taxon>
        <taxon>Fungi</taxon>
        <taxon>Dikarya</taxon>
        <taxon>Ascomycota</taxon>
        <taxon>Pezizomycotina</taxon>
        <taxon>Eurotiomycetes</taxon>
        <taxon>Eurotiomycetidae</taxon>
        <taxon>Eurotiales</taxon>
        <taxon>Aspergillaceae</taxon>
        <taxon>Aspergillus</taxon>
        <taxon>Aspergillus subgen. Circumdati</taxon>
    </lineage>
</organism>
<proteinExistence type="predicted"/>
<accession>A0ACC3AT93</accession>
<keyword evidence="2" id="KW-1185">Reference proteome</keyword>
<reference evidence="1 2" key="1">
    <citation type="journal article" date="2023" name="ACS Omega">
        <title>Identification of the Neoaspergillic Acid Biosynthesis Gene Cluster by Establishing an In Vitro CRISPR-Ribonucleoprotein Genetic System in Aspergillus melleus.</title>
        <authorList>
            <person name="Yuan B."/>
            <person name="Grau M.F."/>
            <person name="Murata R.M."/>
            <person name="Torok T."/>
            <person name="Venkateswaran K."/>
            <person name="Stajich J.E."/>
            <person name="Wang C.C.C."/>
        </authorList>
    </citation>
    <scope>NUCLEOTIDE SEQUENCE [LARGE SCALE GENOMIC DNA]</scope>
    <source>
        <strain evidence="1 2">IMV 1140</strain>
    </source>
</reference>
<evidence type="ECO:0000313" key="1">
    <source>
        <dbReference type="EMBL" id="KAK1140815.1"/>
    </source>
</evidence>
<dbReference type="Proteomes" id="UP001177260">
    <property type="component" value="Unassembled WGS sequence"/>
</dbReference>